<evidence type="ECO:0000313" key="1">
    <source>
        <dbReference type="EMBL" id="GIY49753.1"/>
    </source>
</evidence>
<dbReference type="Proteomes" id="UP001054945">
    <property type="component" value="Unassembled WGS sequence"/>
</dbReference>
<sequence length="120" mass="13507">MDNMLAFEKAGCHPIIWKNPTTTPDDINHQHPTCFVPPANLINNTDFLVSRNQVKVTSPRIIRGPVLSRGLIKKDVQNSCSPPVRPHTYGLSTFPLMVRFDEPINQLEVTVVVKKILSSY</sequence>
<organism evidence="1 2">
    <name type="scientific">Caerostris extrusa</name>
    <name type="common">Bark spider</name>
    <name type="synonym">Caerostris bankana</name>
    <dbReference type="NCBI Taxonomy" id="172846"/>
    <lineage>
        <taxon>Eukaryota</taxon>
        <taxon>Metazoa</taxon>
        <taxon>Ecdysozoa</taxon>
        <taxon>Arthropoda</taxon>
        <taxon>Chelicerata</taxon>
        <taxon>Arachnida</taxon>
        <taxon>Araneae</taxon>
        <taxon>Araneomorphae</taxon>
        <taxon>Entelegynae</taxon>
        <taxon>Araneoidea</taxon>
        <taxon>Araneidae</taxon>
        <taxon>Caerostris</taxon>
    </lineage>
</organism>
<comment type="caution">
    <text evidence="1">The sequence shown here is derived from an EMBL/GenBank/DDBJ whole genome shotgun (WGS) entry which is preliminary data.</text>
</comment>
<name>A0AAV4TT12_CAEEX</name>
<keyword evidence="2" id="KW-1185">Reference proteome</keyword>
<reference evidence="1 2" key="1">
    <citation type="submission" date="2021-06" db="EMBL/GenBank/DDBJ databases">
        <title>Caerostris extrusa draft genome.</title>
        <authorList>
            <person name="Kono N."/>
            <person name="Arakawa K."/>
        </authorList>
    </citation>
    <scope>NUCLEOTIDE SEQUENCE [LARGE SCALE GENOMIC DNA]</scope>
</reference>
<dbReference type="EMBL" id="BPLR01011877">
    <property type="protein sequence ID" value="GIY49753.1"/>
    <property type="molecule type" value="Genomic_DNA"/>
</dbReference>
<protein>
    <submittedName>
        <fullName evidence="1">Uncharacterized protein</fullName>
    </submittedName>
</protein>
<evidence type="ECO:0000313" key="2">
    <source>
        <dbReference type="Proteomes" id="UP001054945"/>
    </source>
</evidence>
<gene>
    <name evidence="1" type="ORF">CEXT_778501</name>
</gene>
<dbReference type="AlphaFoldDB" id="A0AAV4TT12"/>
<accession>A0AAV4TT12</accession>
<proteinExistence type="predicted"/>